<dbReference type="InterPro" id="IPR002575">
    <property type="entry name" value="Aminoglycoside_PTrfase"/>
</dbReference>
<keyword evidence="3" id="KW-1185">Reference proteome</keyword>
<name>A0ABR1J0M0_9AGAR</name>
<dbReference type="EMBL" id="JBANRG010000057">
    <property type="protein sequence ID" value="KAK7442778.1"/>
    <property type="molecule type" value="Genomic_DNA"/>
</dbReference>
<dbReference type="InterPro" id="IPR011009">
    <property type="entry name" value="Kinase-like_dom_sf"/>
</dbReference>
<evidence type="ECO:0000313" key="3">
    <source>
        <dbReference type="Proteomes" id="UP001498398"/>
    </source>
</evidence>
<dbReference type="Proteomes" id="UP001498398">
    <property type="component" value="Unassembled WGS sequence"/>
</dbReference>
<sequence>METSEGMLRWLIYSSLCVAADVLDTVVFTIRAKPTFHPSDVGELSDQEIVELAGRASKLDSDSGVFKLTPHTVAKASQDLDEDASDASEANALNLVFAETTIPVPRVHRVVKRQWDYLIVMDYIKGPTLAQVWSNFSVWKKIYVAFTLRRYVRQLRRLKASPTTPPGPLSAQGPRICESPIFGQVQSHRGPFASYAELSAFFNERCKMALDADQVPKDDPSRKELFDDSLPLVLTHQDINPRNIIVGEDGRLWMVDWAWAGYYPLWFEYVAMRRQSENEEVIGSNHYLWETFIPFICGPYFRQERWLLRMSRGLYFR</sequence>
<dbReference type="InterPro" id="IPR051678">
    <property type="entry name" value="AGP_Transferase"/>
</dbReference>
<dbReference type="PANTHER" id="PTHR21310">
    <property type="entry name" value="AMINOGLYCOSIDE PHOSPHOTRANSFERASE-RELATED-RELATED"/>
    <property type="match status" value="1"/>
</dbReference>
<gene>
    <name evidence="2" type="ORF">VKT23_016023</name>
</gene>
<protein>
    <recommendedName>
        <fullName evidence="1">Aminoglycoside phosphotransferase domain-containing protein</fullName>
    </recommendedName>
</protein>
<proteinExistence type="predicted"/>
<feature type="domain" description="Aminoglycoside phosphotransferase" evidence="1">
    <location>
        <begin position="83"/>
        <end position="272"/>
    </location>
</feature>
<reference evidence="2 3" key="1">
    <citation type="submission" date="2024-01" db="EMBL/GenBank/DDBJ databases">
        <title>A draft genome for the cacao thread blight pathogen Marasmiellus scandens.</title>
        <authorList>
            <person name="Baruah I.K."/>
            <person name="Leung J."/>
            <person name="Bukari Y."/>
            <person name="Amoako-Attah I."/>
            <person name="Meinhardt L.W."/>
            <person name="Bailey B.A."/>
            <person name="Cohen S.P."/>
        </authorList>
    </citation>
    <scope>NUCLEOTIDE SEQUENCE [LARGE SCALE GENOMIC DNA]</scope>
    <source>
        <strain evidence="2 3">GH-19</strain>
    </source>
</reference>
<dbReference type="SUPFAM" id="SSF56112">
    <property type="entry name" value="Protein kinase-like (PK-like)"/>
    <property type="match status" value="1"/>
</dbReference>
<dbReference type="Gene3D" id="3.90.1200.10">
    <property type="match status" value="1"/>
</dbReference>
<evidence type="ECO:0000313" key="2">
    <source>
        <dbReference type="EMBL" id="KAK7442778.1"/>
    </source>
</evidence>
<comment type="caution">
    <text evidence="2">The sequence shown here is derived from an EMBL/GenBank/DDBJ whole genome shotgun (WGS) entry which is preliminary data.</text>
</comment>
<accession>A0ABR1J0M0</accession>
<dbReference type="Pfam" id="PF01636">
    <property type="entry name" value="APH"/>
    <property type="match status" value="1"/>
</dbReference>
<dbReference type="PANTHER" id="PTHR21310:SF39">
    <property type="entry name" value="AMINOGLYCOSIDE PHOSPHOTRANSFERASE DOMAIN-CONTAINING PROTEIN"/>
    <property type="match status" value="1"/>
</dbReference>
<organism evidence="2 3">
    <name type="scientific">Marasmiellus scandens</name>
    <dbReference type="NCBI Taxonomy" id="2682957"/>
    <lineage>
        <taxon>Eukaryota</taxon>
        <taxon>Fungi</taxon>
        <taxon>Dikarya</taxon>
        <taxon>Basidiomycota</taxon>
        <taxon>Agaricomycotina</taxon>
        <taxon>Agaricomycetes</taxon>
        <taxon>Agaricomycetidae</taxon>
        <taxon>Agaricales</taxon>
        <taxon>Marasmiineae</taxon>
        <taxon>Omphalotaceae</taxon>
        <taxon>Marasmiellus</taxon>
    </lineage>
</organism>
<evidence type="ECO:0000259" key="1">
    <source>
        <dbReference type="Pfam" id="PF01636"/>
    </source>
</evidence>